<accession>A0ABX2ZLH8</accession>
<evidence type="ECO:0000313" key="5">
    <source>
        <dbReference type="Proteomes" id="UP000094580"/>
    </source>
</evidence>
<dbReference type="SUPFAM" id="SSF55729">
    <property type="entry name" value="Acyl-CoA N-acyltransferases (Nat)"/>
    <property type="match status" value="1"/>
</dbReference>
<dbReference type="InterPro" id="IPR050680">
    <property type="entry name" value="YpeA/RimI_acetyltransf"/>
</dbReference>
<sequence length="168" mass="19474">MEIIPIQKAHQKSVLSLYKTVTKHLLSMNNDQWNLLYPNVFVIQSDLSNHNLYGIVENHVIIGAVVLDENQSEKYKQIDWNDKNGNPVCIHRLAVSPHYQGRGIGKLLLNYVEHLAIQRGYTSIRLDVYSANEGAVGMYTKYGYVKKGEIEFPLRKYPYYCMEKQLNR</sequence>
<name>A0ABX2ZLH8_9BACI</name>
<dbReference type="EMBL" id="MDKC01000034">
    <property type="protein sequence ID" value="ODG90590.1"/>
    <property type="molecule type" value="Genomic_DNA"/>
</dbReference>
<dbReference type="RefSeq" id="WP_069034952.1">
    <property type="nucleotide sequence ID" value="NZ_MDKC01000034.1"/>
</dbReference>
<evidence type="ECO:0000259" key="3">
    <source>
        <dbReference type="PROSITE" id="PS51186"/>
    </source>
</evidence>
<dbReference type="PANTHER" id="PTHR43420:SF47">
    <property type="entry name" value="N-ACETYLTRANSFERASE DOMAIN-CONTAINING PROTEIN"/>
    <property type="match status" value="1"/>
</dbReference>
<dbReference type="CDD" id="cd04301">
    <property type="entry name" value="NAT_SF"/>
    <property type="match status" value="1"/>
</dbReference>
<dbReference type="Gene3D" id="3.40.630.30">
    <property type="match status" value="1"/>
</dbReference>
<feature type="domain" description="N-acetyltransferase" evidence="3">
    <location>
        <begin position="12"/>
        <end position="167"/>
    </location>
</feature>
<dbReference type="PROSITE" id="PS51186">
    <property type="entry name" value="GNAT"/>
    <property type="match status" value="1"/>
</dbReference>
<keyword evidence="2" id="KW-0012">Acyltransferase</keyword>
<gene>
    <name evidence="4" type="ORF">BED47_12015</name>
</gene>
<dbReference type="InterPro" id="IPR000182">
    <property type="entry name" value="GNAT_dom"/>
</dbReference>
<keyword evidence="5" id="KW-1185">Reference proteome</keyword>
<evidence type="ECO:0000256" key="1">
    <source>
        <dbReference type="ARBA" id="ARBA00022679"/>
    </source>
</evidence>
<reference evidence="4 5" key="1">
    <citation type="submission" date="2016-07" db="EMBL/GenBank/DDBJ databases">
        <authorList>
            <person name="Townsley L."/>
            <person name="Shank E.A."/>
        </authorList>
    </citation>
    <scope>NUCLEOTIDE SEQUENCE [LARGE SCALE GENOMIC DNA]</scope>
    <source>
        <strain evidence="4 5">CH01</strain>
    </source>
</reference>
<comment type="caution">
    <text evidence="4">The sequence shown here is derived from an EMBL/GenBank/DDBJ whole genome shotgun (WGS) entry which is preliminary data.</text>
</comment>
<dbReference type="InterPro" id="IPR016181">
    <property type="entry name" value="Acyl_CoA_acyltransferase"/>
</dbReference>
<dbReference type="Pfam" id="PF00583">
    <property type="entry name" value="Acetyltransf_1"/>
    <property type="match status" value="1"/>
</dbReference>
<keyword evidence="1" id="KW-0808">Transferase</keyword>
<dbReference type="Proteomes" id="UP000094580">
    <property type="component" value="Unassembled WGS sequence"/>
</dbReference>
<protein>
    <recommendedName>
        <fullName evidence="3">N-acetyltransferase domain-containing protein</fullName>
    </recommendedName>
</protein>
<proteinExistence type="predicted"/>
<dbReference type="PANTHER" id="PTHR43420">
    <property type="entry name" value="ACETYLTRANSFERASE"/>
    <property type="match status" value="1"/>
</dbReference>
<evidence type="ECO:0000313" key="4">
    <source>
        <dbReference type="EMBL" id="ODG90590.1"/>
    </source>
</evidence>
<evidence type="ECO:0000256" key="2">
    <source>
        <dbReference type="ARBA" id="ARBA00023315"/>
    </source>
</evidence>
<organism evidence="4 5">
    <name type="scientific">Gottfriedia luciferensis</name>
    <dbReference type="NCBI Taxonomy" id="178774"/>
    <lineage>
        <taxon>Bacteria</taxon>
        <taxon>Bacillati</taxon>
        <taxon>Bacillota</taxon>
        <taxon>Bacilli</taxon>
        <taxon>Bacillales</taxon>
        <taxon>Bacillaceae</taxon>
        <taxon>Gottfriedia</taxon>
    </lineage>
</organism>